<dbReference type="OrthoDB" id="5396561at2"/>
<proteinExistence type="predicted"/>
<evidence type="ECO:0000256" key="1">
    <source>
        <dbReference type="SAM" id="SignalP"/>
    </source>
</evidence>
<keyword evidence="1" id="KW-0732">Signal</keyword>
<feature type="chain" id="PRO_5004285249" evidence="1">
    <location>
        <begin position="32"/>
        <end position="137"/>
    </location>
</feature>
<accession>Q747N8</accession>
<gene>
    <name evidence="2" type="ordered locus">GSU3227</name>
</gene>
<dbReference type="EMBL" id="AE017180">
    <property type="protein sequence ID" value="AAR36618.1"/>
    <property type="molecule type" value="Genomic_DNA"/>
</dbReference>
<name>Q747N8_GEOSL</name>
<dbReference type="InParanoid" id="Q747N8"/>
<protein>
    <submittedName>
        <fullName evidence="2">Cytochrome c, 1 heme-binding site</fullName>
    </submittedName>
</protein>
<dbReference type="KEGG" id="gsu:GSU3227"/>
<feature type="signal peptide" evidence="1">
    <location>
        <begin position="1"/>
        <end position="31"/>
    </location>
</feature>
<evidence type="ECO:0000313" key="3">
    <source>
        <dbReference type="Proteomes" id="UP000000577"/>
    </source>
</evidence>
<keyword evidence="3" id="KW-1185">Reference proteome</keyword>
<reference evidence="2 3" key="2">
    <citation type="journal article" date="2012" name="BMC Genomics">
        <title>Comparative genomic analysis of Geobacter sulfurreducens KN400, a strain with enhanced capacity for extracellular electron transfer and electricity production.</title>
        <authorList>
            <person name="Butler J.E."/>
            <person name="Young N.D."/>
            <person name="Aklujkar M."/>
            <person name="Lovley D.R."/>
        </authorList>
    </citation>
    <scope>NUCLEOTIDE SEQUENCE [LARGE SCALE GENOMIC DNA]</scope>
    <source>
        <strain evidence="3">ATCC 51573 / DSM 12127 / PCA</strain>
    </source>
</reference>
<dbReference type="HOGENOM" id="CLU_1774755_0_0_7"/>
<evidence type="ECO:0000313" key="2">
    <source>
        <dbReference type="EMBL" id="AAR36618.1"/>
    </source>
</evidence>
<organism evidence="2 3">
    <name type="scientific">Geobacter sulfurreducens (strain ATCC 51573 / DSM 12127 / PCA)</name>
    <dbReference type="NCBI Taxonomy" id="243231"/>
    <lineage>
        <taxon>Bacteria</taxon>
        <taxon>Pseudomonadati</taxon>
        <taxon>Thermodesulfobacteriota</taxon>
        <taxon>Desulfuromonadia</taxon>
        <taxon>Geobacterales</taxon>
        <taxon>Geobacteraceae</taxon>
        <taxon>Geobacter</taxon>
    </lineage>
</organism>
<dbReference type="RefSeq" id="WP_010943844.1">
    <property type="nucleotide sequence ID" value="NC_002939.5"/>
</dbReference>
<dbReference type="AlphaFoldDB" id="Q747N8"/>
<dbReference type="EnsemblBacteria" id="AAR36618">
    <property type="protein sequence ID" value="AAR36618"/>
    <property type="gene ID" value="GSU3227"/>
</dbReference>
<reference evidence="2 3" key="1">
    <citation type="journal article" date="2003" name="Science">
        <title>Genome of Geobacter sulfurreducens: metal reduction in subsurface environments.</title>
        <authorList>
            <person name="Methe B.A."/>
            <person name="Nelson K.E."/>
            <person name="Eisen J.A."/>
            <person name="Paulsen I.T."/>
            <person name="Nelson W."/>
            <person name="Heidelberg J.F."/>
            <person name="Wu D."/>
            <person name="Wu M."/>
            <person name="Ward N."/>
            <person name="Beanan M.J."/>
            <person name="Dodson R.J."/>
            <person name="Madupu R."/>
            <person name="Brinkac L.M."/>
            <person name="Daugherty S.C."/>
            <person name="DeBoy R.T."/>
            <person name="Durkin A.S."/>
            <person name="Gwinn M."/>
            <person name="Kolonay J.F."/>
            <person name="Sullivan S.A."/>
            <person name="Haft D.H."/>
            <person name="Selengut J."/>
            <person name="Davidsen T.M."/>
            <person name="Zafar N."/>
            <person name="White O."/>
            <person name="Tran B."/>
            <person name="Romero C."/>
            <person name="Forberger H.A."/>
            <person name="Weidman J."/>
            <person name="Khouri H."/>
            <person name="Feldblyum T.V."/>
            <person name="Utterback T.R."/>
            <person name="Van Aken S.E."/>
            <person name="Lovley D.R."/>
            <person name="Fraser C.M."/>
        </authorList>
    </citation>
    <scope>NUCLEOTIDE SEQUENCE [LARGE SCALE GENOMIC DNA]</scope>
    <source>
        <strain evidence="3">ATCC 51573 / DSM 12127 / PCA</strain>
    </source>
</reference>
<sequence length="137" mass="14313">MKRNRRHPAAGPVLISGAALIVGLASGSATAAYNAAHKDIVLKNAAGSAIKATDTVNAFSIKNTCFGTAGCHGDTNAGGTLRFSYDDIERHSYHAQLGANEIRGWNPWNPDSADAFRKGAGPVGKNWVQSPGHVGSW</sequence>
<dbReference type="PATRIC" id="fig|243231.5.peg.3249"/>
<dbReference type="Proteomes" id="UP000000577">
    <property type="component" value="Chromosome"/>
</dbReference>